<gene>
    <name evidence="2" type="ORF">CGLAU_07405</name>
</gene>
<dbReference type="Proteomes" id="UP000217209">
    <property type="component" value="Chromosome"/>
</dbReference>
<dbReference type="OrthoDB" id="4396697at2"/>
<dbReference type="Gene3D" id="3.40.630.30">
    <property type="match status" value="1"/>
</dbReference>
<dbReference type="KEGG" id="cgv:CGLAU_07405"/>
<name>A0A1Q2HX45_9CORY</name>
<dbReference type="InterPro" id="IPR016181">
    <property type="entry name" value="Acyl_CoA_acyltransferase"/>
</dbReference>
<dbReference type="EMBL" id="CP019688">
    <property type="protein sequence ID" value="AQQ15436.1"/>
    <property type="molecule type" value="Genomic_DNA"/>
</dbReference>
<sequence>MLTALQYVPRPGATPDNPDAAVGAYAFSATLAIQDITGLATSGITTAHVAKRLENSTESRAYLFALTSRTAPRPVTELGFPELTDDDLLDIDAWVFISLPLLEDLQVIEANVTLDASIAPLPGEEVPRAPWFGAFSLIDALSNALSRPIRHLWVTHPEGEFTPPGAVEAGYAPAFREDQAVFEAAAVETLAGGSGDGLSIQVVEGPGFAGFTAGVGSASADAEQFAALLTAASRDYPRGELALEPIVWDLQRITDAGARLQDRGGNQLTGICRASLPGQNDRIVGICEAVHYTSDSDAVCELGLIYVLPEFRGRGIGEALIRETVSAARKIWEDLETVYCSYPAGSAPAESIMRALNAAVVSSTTAWQRC</sequence>
<feature type="domain" description="N-acetyltransferase" evidence="1">
    <location>
        <begin position="280"/>
        <end position="330"/>
    </location>
</feature>
<dbReference type="GO" id="GO:0016747">
    <property type="term" value="F:acyltransferase activity, transferring groups other than amino-acyl groups"/>
    <property type="evidence" value="ECO:0007669"/>
    <property type="project" value="InterPro"/>
</dbReference>
<dbReference type="InterPro" id="IPR000182">
    <property type="entry name" value="GNAT_dom"/>
</dbReference>
<organism evidence="2 3">
    <name type="scientific">Corynebacterium glaucum</name>
    <dbReference type="NCBI Taxonomy" id="187491"/>
    <lineage>
        <taxon>Bacteria</taxon>
        <taxon>Bacillati</taxon>
        <taxon>Actinomycetota</taxon>
        <taxon>Actinomycetes</taxon>
        <taxon>Mycobacteriales</taxon>
        <taxon>Corynebacteriaceae</taxon>
        <taxon>Corynebacterium</taxon>
    </lineage>
</organism>
<dbReference type="RefSeq" id="WP_095660124.1">
    <property type="nucleotide sequence ID" value="NZ_BAAAKB010000002.1"/>
</dbReference>
<evidence type="ECO:0000259" key="1">
    <source>
        <dbReference type="Pfam" id="PF13508"/>
    </source>
</evidence>
<keyword evidence="2" id="KW-0808">Transferase</keyword>
<dbReference type="Pfam" id="PF13508">
    <property type="entry name" value="Acetyltransf_7"/>
    <property type="match status" value="1"/>
</dbReference>
<evidence type="ECO:0000313" key="2">
    <source>
        <dbReference type="EMBL" id="AQQ15436.1"/>
    </source>
</evidence>
<accession>A0A1Q2HX45</accession>
<reference evidence="2 3" key="1">
    <citation type="submission" date="2016-12" db="EMBL/GenBank/DDBJ databases">
        <authorList>
            <person name="Song W.-J."/>
            <person name="Kurnit D.M."/>
        </authorList>
    </citation>
    <scope>NUCLEOTIDE SEQUENCE [LARGE SCALE GENOMIC DNA]</scope>
    <source>
        <strain evidence="2 3">DSM 30827</strain>
    </source>
</reference>
<evidence type="ECO:0000313" key="3">
    <source>
        <dbReference type="Proteomes" id="UP000217209"/>
    </source>
</evidence>
<dbReference type="CDD" id="cd04301">
    <property type="entry name" value="NAT_SF"/>
    <property type="match status" value="1"/>
</dbReference>
<keyword evidence="3" id="KW-1185">Reference proteome</keyword>
<protein>
    <submittedName>
        <fullName evidence="2">Acetyltransferase (GNAT) family protein</fullName>
    </submittedName>
</protein>
<dbReference type="AlphaFoldDB" id="A0A1Q2HX45"/>
<dbReference type="SUPFAM" id="SSF55729">
    <property type="entry name" value="Acyl-CoA N-acyltransferases (Nat)"/>
    <property type="match status" value="1"/>
</dbReference>
<proteinExistence type="predicted"/>